<dbReference type="InterPro" id="IPR001623">
    <property type="entry name" value="DnaJ_domain"/>
</dbReference>
<feature type="compositionally biased region" description="Low complexity" evidence="2">
    <location>
        <begin position="119"/>
        <end position="138"/>
    </location>
</feature>
<proteinExistence type="predicted"/>
<sequence length="165" mass="18708">MTNVSEILSYNKSAQEDFYALLGCDQTSTVEQISTEYKLRALKYHPDKNDGDKQAEEIFQKLNEAKDTLCDPEKRATYDKWKNSGVAVSYKTWLSNKEHFHQSMHWAQMNTKDRMLPEGAVGEGSSSSVASRRASEGGANLGANNIKWDTKSNADIINKFRNYEI</sequence>
<dbReference type="Pfam" id="PF00226">
    <property type="entry name" value="DnaJ"/>
    <property type="match status" value="1"/>
</dbReference>
<dbReference type="InterPro" id="IPR036869">
    <property type="entry name" value="J_dom_sf"/>
</dbReference>
<keyword evidence="1" id="KW-0143">Chaperone</keyword>
<dbReference type="PANTHER" id="PTHR44500:SF1">
    <property type="entry name" value="DNAJ HOMOLOG SUBFAMILY C MEMBER 12"/>
    <property type="match status" value="1"/>
</dbReference>
<dbReference type="GO" id="GO:0005737">
    <property type="term" value="C:cytoplasm"/>
    <property type="evidence" value="ECO:0007669"/>
    <property type="project" value="TreeGrafter"/>
</dbReference>
<dbReference type="PRINTS" id="PR00625">
    <property type="entry name" value="JDOMAIN"/>
</dbReference>
<dbReference type="PANTHER" id="PTHR44500">
    <property type="entry name" value="DNAJ HOMOLOG SUBFAMILY C MEMBER 12"/>
    <property type="match status" value="1"/>
</dbReference>
<evidence type="ECO:0000259" key="3">
    <source>
        <dbReference type="PROSITE" id="PS50076"/>
    </source>
</evidence>
<name>A0A5E4NPE9_9HEMI</name>
<reference evidence="4 5" key="1">
    <citation type="submission" date="2019-08" db="EMBL/GenBank/DDBJ databases">
        <authorList>
            <person name="Alioto T."/>
            <person name="Alioto T."/>
            <person name="Gomez Garrido J."/>
        </authorList>
    </citation>
    <scope>NUCLEOTIDE SEQUENCE [LARGE SCALE GENOMIC DNA]</scope>
</reference>
<protein>
    <submittedName>
        <fullName evidence="4">DnaJ domain</fullName>
    </submittedName>
</protein>
<dbReference type="InterPro" id="IPR029827">
    <property type="entry name" value="JDP1-like"/>
</dbReference>
<organism evidence="4 5">
    <name type="scientific">Cinara cedri</name>
    <dbReference type="NCBI Taxonomy" id="506608"/>
    <lineage>
        <taxon>Eukaryota</taxon>
        <taxon>Metazoa</taxon>
        <taxon>Ecdysozoa</taxon>
        <taxon>Arthropoda</taxon>
        <taxon>Hexapoda</taxon>
        <taxon>Insecta</taxon>
        <taxon>Pterygota</taxon>
        <taxon>Neoptera</taxon>
        <taxon>Paraneoptera</taxon>
        <taxon>Hemiptera</taxon>
        <taxon>Sternorrhyncha</taxon>
        <taxon>Aphidomorpha</taxon>
        <taxon>Aphidoidea</taxon>
        <taxon>Aphididae</taxon>
        <taxon>Lachninae</taxon>
        <taxon>Cinara</taxon>
    </lineage>
</organism>
<feature type="region of interest" description="Disordered" evidence="2">
    <location>
        <begin position="117"/>
        <end position="142"/>
    </location>
</feature>
<dbReference type="AlphaFoldDB" id="A0A5E4NPE9"/>
<dbReference type="OrthoDB" id="436519at2759"/>
<dbReference type="Proteomes" id="UP000325440">
    <property type="component" value="Unassembled WGS sequence"/>
</dbReference>
<evidence type="ECO:0000313" key="5">
    <source>
        <dbReference type="Proteomes" id="UP000325440"/>
    </source>
</evidence>
<evidence type="ECO:0000256" key="2">
    <source>
        <dbReference type="SAM" id="MobiDB-lite"/>
    </source>
</evidence>
<dbReference type="SMART" id="SM00271">
    <property type="entry name" value="DnaJ"/>
    <property type="match status" value="1"/>
</dbReference>
<gene>
    <name evidence="4" type="ORF">CINCED_3A019377</name>
</gene>
<accession>A0A5E4NPE9</accession>
<dbReference type="PROSITE" id="PS50076">
    <property type="entry name" value="DNAJ_2"/>
    <property type="match status" value="1"/>
</dbReference>
<dbReference type="EMBL" id="CABPRJ010002380">
    <property type="protein sequence ID" value="VVC44462.1"/>
    <property type="molecule type" value="Genomic_DNA"/>
</dbReference>
<dbReference type="SUPFAM" id="SSF46565">
    <property type="entry name" value="Chaperone J-domain"/>
    <property type="match status" value="1"/>
</dbReference>
<dbReference type="Gene3D" id="1.10.287.110">
    <property type="entry name" value="DnaJ domain"/>
    <property type="match status" value="1"/>
</dbReference>
<dbReference type="CDD" id="cd06257">
    <property type="entry name" value="DnaJ"/>
    <property type="match status" value="1"/>
</dbReference>
<feature type="domain" description="J" evidence="3">
    <location>
        <begin position="17"/>
        <end position="82"/>
    </location>
</feature>
<evidence type="ECO:0000313" key="4">
    <source>
        <dbReference type="EMBL" id="VVC44462.1"/>
    </source>
</evidence>
<keyword evidence="5" id="KW-1185">Reference proteome</keyword>
<evidence type="ECO:0000256" key="1">
    <source>
        <dbReference type="ARBA" id="ARBA00023186"/>
    </source>
</evidence>